<keyword evidence="1" id="KW-0472">Membrane</keyword>
<keyword evidence="1" id="KW-0812">Transmembrane</keyword>
<feature type="transmembrane region" description="Helical" evidence="1">
    <location>
        <begin position="81"/>
        <end position="105"/>
    </location>
</feature>
<name>A0A2M7VET6_9BACT</name>
<sequence>MYIFFSLGLAGFLYLMAAFIFGHDHDGDDHSFDQDHDHDGDDHSGNEATVSIFSGKVIATFIMVFGGAGGTFRFYDYSYPVCALGGVGSGILVGLIMWGLLVLIYKQQASSNIKTSTAIGRTAIVTIGIDTNAPGEVGVDMDNGYMNYIARSINNKPIAKGSEVKIVSTSGSSVFVQ</sequence>
<dbReference type="Gene3D" id="2.40.50.140">
    <property type="entry name" value="Nucleic acid-binding proteins"/>
    <property type="match status" value="1"/>
</dbReference>
<dbReference type="EMBL" id="PFPO01000049">
    <property type="protein sequence ID" value="PIZ99059.1"/>
    <property type="molecule type" value="Genomic_DNA"/>
</dbReference>
<reference evidence="3" key="1">
    <citation type="submission" date="2017-09" db="EMBL/GenBank/DDBJ databases">
        <title>Depth-based differentiation of microbial function through sediment-hosted aquifers and enrichment of novel symbionts in the deep terrestrial subsurface.</title>
        <authorList>
            <person name="Probst A.J."/>
            <person name="Ladd B."/>
            <person name="Jarett J.K."/>
            <person name="Geller-Mcgrath D.E."/>
            <person name="Sieber C.M.K."/>
            <person name="Emerson J.B."/>
            <person name="Anantharaman K."/>
            <person name="Thomas B.C."/>
            <person name="Malmstrom R."/>
            <person name="Stieglmeier M."/>
            <person name="Klingl A."/>
            <person name="Woyke T."/>
            <person name="Ryan C.M."/>
            <person name="Banfield J.F."/>
        </authorList>
    </citation>
    <scope>NUCLEOTIDE SEQUENCE [LARGE SCALE GENOMIC DNA]</scope>
</reference>
<feature type="transmembrane region" description="Helical" evidence="1">
    <location>
        <begin position="48"/>
        <end position="69"/>
    </location>
</feature>
<gene>
    <name evidence="2" type="ORF">COX77_02590</name>
</gene>
<comment type="caution">
    <text evidence="2">The sequence shown here is derived from an EMBL/GenBank/DDBJ whole genome shotgun (WGS) entry which is preliminary data.</text>
</comment>
<keyword evidence="1" id="KW-1133">Transmembrane helix</keyword>
<evidence type="ECO:0000313" key="2">
    <source>
        <dbReference type="EMBL" id="PIZ99059.1"/>
    </source>
</evidence>
<evidence type="ECO:0000313" key="3">
    <source>
        <dbReference type="Proteomes" id="UP000230405"/>
    </source>
</evidence>
<evidence type="ECO:0000256" key="1">
    <source>
        <dbReference type="SAM" id="Phobius"/>
    </source>
</evidence>
<evidence type="ECO:0008006" key="4">
    <source>
        <dbReference type="Google" id="ProtNLM"/>
    </source>
</evidence>
<protein>
    <recommendedName>
        <fullName evidence="4">NfeD-like C-terminal domain-containing protein</fullName>
    </recommendedName>
</protein>
<organism evidence="2 3">
    <name type="scientific">Candidatus Komeilibacteria bacterium CG_4_10_14_0_2_um_filter_37_10</name>
    <dbReference type="NCBI Taxonomy" id="1974470"/>
    <lineage>
        <taxon>Bacteria</taxon>
        <taxon>Candidatus Komeiliibacteriota</taxon>
    </lineage>
</organism>
<dbReference type="AlphaFoldDB" id="A0A2M7VET6"/>
<dbReference type="Proteomes" id="UP000230405">
    <property type="component" value="Unassembled WGS sequence"/>
</dbReference>
<accession>A0A2M7VET6</accession>
<proteinExistence type="predicted"/>
<dbReference type="InterPro" id="IPR012340">
    <property type="entry name" value="NA-bd_OB-fold"/>
</dbReference>